<keyword evidence="3" id="KW-1185">Reference proteome</keyword>
<dbReference type="EMBL" id="CAJVAX010000017">
    <property type="protein sequence ID" value="CAG7642125.1"/>
    <property type="molecule type" value="Genomic_DNA"/>
</dbReference>
<evidence type="ECO:0000313" key="2">
    <source>
        <dbReference type="EMBL" id="CAG7642125.1"/>
    </source>
</evidence>
<organism evidence="2 3">
    <name type="scientific">Actinacidiphila bryophytorum</name>
    <dbReference type="NCBI Taxonomy" id="1436133"/>
    <lineage>
        <taxon>Bacteria</taxon>
        <taxon>Bacillati</taxon>
        <taxon>Actinomycetota</taxon>
        <taxon>Actinomycetes</taxon>
        <taxon>Kitasatosporales</taxon>
        <taxon>Streptomycetaceae</taxon>
        <taxon>Actinacidiphila</taxon>
    </lineage>
</organism>
<proteinExistence type="predicted"/>
<dbReference type="AlphaFoldDB" id="A0A9W4H1A6"/>
<feature type="region of interest" description="Disordered" evidence="1">
    <location>
        <begin position="109"/>
        <end position="191"/>
    </location>
</feature>
<feature type="region of interest" description="Disordered" evidence="1">
    <location>
        <begin position="221"/>
        <end position="327"/>
    </location>
</feature>
<protein>
    <submittedName>
        <fullName evidence="2">Uncharacterized protein</fullName>
    </submittedName>
</protein>
<feature type="compositionally biased region" description="Basic residues" evidence="1">
    <location>
        <begin position="177"/>
        <end position="191"/>
    </location>
</feature>
<name>A0A9W4H1A6_9ACTN</name>
<feature type="compositionally biased region" description="Basic residues" evidence="1">
    <location>
        <begin position="109"/>
        <end position="123"/>
    </location>
</feature>
<sequence>MELVLRLHRRHDRLLQQPQLVGEVVDAGRDARRRRRLGRPGQLHRRHRRYDRRLHLQLPGMGGGPLVRHRRHRALHQRPQLHRHARQPGLRPDHQHVVLEPVQLLRLRRHHRRGHPAARRIRGQRSAVQPDVPEPELLLHLQRPDRGAQRVPGLRHHRQRHGQEAGGRGLPRQRQPRDRRPRLHHRDRQVRQLLRRRALRLPRRHLLVLRARPHPAELELQLQGGRRLVGRRPARQPGPGRDRSGHLLEDRPVVLEHPDRTRHHDPAQRHGQRRRLRRDHPQHQRKHRVQRGEPRAGAVAHQRVPELHRDPGRAHGQQPVLLTGCPP</sequence>
<gene>
    <name evidence="2" type="ORF">SBRY_30610</name>
</gene>
<comment type="caution">
    <text evidence="2">The sequence shown here is derived from an EMBL/GenBank/DDBJ whole genome shotgun (WGS) entry which is preliminary data.</text>
</comment>
<evidence type="ECO:0000256" key="1">
    <source>
        <dbReference type="SAM" id="MobiDB-lite"/>
    </source>
</evidence>
<feature type="compositionally biased region" description="Basic residues" evidence="1">
    <location>
        <begin position="270"/>
        <end position="289"/>
    </location>
</feature>
<feature type="compositionally biased region" description="Basic and acidic residues" evidence="1">
    <location>
        <begin position="303"/>
        <end position="313"/>
    </location>
</feature>
<accession>A0A9W4H1A6</accession>
<dbReference type="Proteomes" id="UP001153328">
    <property type="component" value="Unassembled WGS sequence"/>
</dbReference>
<evidence type="ECO:0000313" key="3">
    <source>
        <dbReference type="Proteomes" id="UP001153328"/>
    </source>
</evidence>
<feature type="compositionally biased region" description="Basic and acidic residues" evidence="1">
    <location>
        <begin position="240"/>
        <end position="268"/>
    </location>
</feature>
<reference evidence="2" key="1">
    <citation type="submission" date="2021-06" db="EMBL/GenBank/DDBJ databases">
        <authorList>
            <person name="Arsene-Ploetze F."/>
        </authorList>
    </citation>
    <scope>NUCLEOTIDE SEQUENCE</scope>
    <source>
        <strain evidence="2">SBRY1</strain>
    </source>
</reference>